<name>A0AB33TWS6_NEIME</name>
<dbReference type="Proteomes" id="UP000072443">
    <property type="component" value="Unassembled WGS sequence"/>
</dbReference>
<evidence type="ECO:0000313" key="1">
    <source>
        <dbReference type="EMBL" id="CWP37986.1"/>
    </source>
</evidence>
<dbReference type="EMBL" id="FEVP01000002">
    <property type="protein sequence ID" value="CWP37986.1"/>
    <property type="molecule type" value="Genomic_DNA"/>
</dbReference>
<evidence type="ECO:0000313" key="2">
    <source>
        <dbReference type="Proteomes" id="UP000072443"/>
    </source>
</evidence>
<accession>A0AB33TWS6</accession>
<sequence length="46" mass="5424">MDYDWEGVVRDYRFTHKVEKDERSVIRDAVGVIRKEAGKSLSQPEK</sequence>
<comment type="caution">
    <text evidence="1">The sequence shown here is derived from an EMBL/GenBank/DDBJ whole genome shotgun (WGS) entry which is preliminary data.</text>
</comment>
<gene>
    <name evidence="1" type="ORF">ERS514591_00254</name>
</gene>
<reference evidence="1 2" key="1">
    <citation type="submission" date="2016-02" db="EMBL/GenBank/DDBJ databases">
        <authorList>
            <consortium name="Pathogen Informatics"/>
        </authorList>
    </citation>
    <scope>NUCLEOTIDE SEQUENCE [LARGE SCALE GENOMIC DNA]</scope>
    <source>
        <strain evidence="1 2">2842STDY5881269</strain>
    </source>
</reference>
<organism evidence="1 2">
    <name type="scientific">Neisseria meningitidis</name>
    <dbReference type="NCBI Taxonomy" id="487"/>
    <lineage>
        <taxon>Bacteria</taxon>
        <taxon>Pseudomonadati</taxon>
        <taxon>Pseudomonadota</taxon>
        <taxon>Betaproteobacteria</taxon>
        <taxon>Neisseriales</taxon>
        <taxon>Neisseriaceae</taxon>
        <taxon>Neisseria</taxon>
    </lineage>
</organism>
<proteinExistence type="predicted"/>
<protein>
    <submittedName>
        <fullName evidence="1">Secreted protein</fullName>
    </submittedName>
</protein>
<dbReference type="AlphaFoldDB" id="A0AB33TWS6"/>